<sequence>MNLSQCDEYIKAIVMCNDYINFSYIWSKSWNIWQSLKETKWHKESADEKLGEGSSILYNERGSVLFEACLVRESRRKCPRKEKKVILDISLETASMLCEESSLKRHLGKRMKGTAEHPTQADDCYGITSGDSLIRKPGKKLAISGSSDDE</sequence>
<dbReference type="Proteomes" id="UP001176961">
    <property type="component" value="Unassembled WGS sequence"/>
</dbReference>
<protein>
    <submittedName>
        <fullName evidence="1">Uncharacterized protein</fullName>
    </submittedName>
</protein>
<dbReference type="AlphaFoldDB" id="A0AA36H512"/>
<gene>
    <name evidence="1" type="ORF">CYNAS_LOCUS16229</name>
</gene>
<name>A0AA36H512_CYLNA</name>
<dbReference type="EMBL" id="CATQJL010000305">
    <property type="protein sequence ID" value="CAJ0604246.1"/>
    <property type="molecule type" value="Genomic_DNA"/>
</dbReference>
<reference evidence="1" key="1">
    <citation type="submission" date="2023-07" db="EMBL/GenBank/DDBJ databases">
        <authorList>
            <consortium name="CYATHOMIX"/>
        </authorList>
    </citation>
    <scope>NUCLEOTIDE SEQUENCE</scope>
    <source>
        <strain evidence="1">N/A</strain>
    </source>
</reference>
<keyword evidence="2" id="KW-1185">Reference proteome</keyword>
<evidence type="ECO:0000313" key="2">
    <source>
        <dbReference type="Proteomes" id="UP001176961"/>
    </source>
</evidence>
<proteinExistence type="predicted"/>
<organism evidence="1 2">
    <name type="scientific">Cylicocyclus nassatus</name>
    <name type="common">Nematode worm</name>
    <dbReference type="NCBI Taxonomy" id="53992"/>
    <lineage>
        <taxon>Eukaryota</taxon>
        <taxon>Metazoa</taxon>
        <taxon>Ecdysozoa</taxon>
        <taxon>Nematoda</taxon>
        <taxon>Chromadorea</taxon>
        <taxon>Rhabditida</taxon>
        <taxon>Rhabditina</taxon>
        <taxon>Rhabditomorpha</taxon>
        <taxon>Strongyloidea</taxon>
        <taxon>Strongylidae</taxon>
        <taxon>Cylicocyclus</taxon>
    </lineage>
</organism>
<evidence type="ECO:0000313" key="1">
    <source>
        <dbReference type="EMBL" id="CAJ0604246.1"/>
    </source>
</evidence>
<comment type="caution">
    <text evidence="1">The sequence shown here is derived from an EMBL/GenBank/DDBJ whole genome shotgun (WGS) entry which is preliminary data.</text>
</comment>
<accession>A0AA36H512</accession>